<dbReference type="AlphaFoldDB" id="A0A2P8FSI0"/>
<dbReference type="Pfam" id="PF22028">
    <property type="entry name" value="DUF6934"/>
    <property type="match status" value="1"/>
</dbReference>
<proteinExistence type="predicted"/>
<dbReference type="OrthoDB" id="1343312at2"/>
<comment type="caution">
    <text evidence="1">The sequence shown here is derived from an EMBL/GenBank/DDBJ whole genome shotgun (WGS) entry which is preliminary data.</text>
</comment>
<protein>
    <submittedName>
        <fullName evidence="1">Uncharacterized protein</fullName>
    </submittedName>
</protein>
<keyword evidence="2" id="KW-1185">Reference proteome</keyword>
<reference evidence="1 2" key="1">
    <citation type="submission" date="2018-03" db="EMBL/GenBank/DDBJ databases">
        <title>Genomic Encyclopedia of Archaeal and Bacterial Type Strains, Phase II (KMG-II): from individual species to whole genera.</title>
        <authorList>
            <person name="Goeker M."/>
        </authorList>
    </citation>
    <scope>NUCLEOTIDE SEQUENCE [LARGE SCALE GENOMIC DNA]</scope>
    <source>
        <strain evidence="1 2">DSM 29057</strain>
    </source>
</reference>
<evidence type="ECO:0000313" key="1">
    <source>
        <dbReference type="EMBL" id="PSL24677.1"/>
    </source>
</evidence>
<accession>A0A2P8FSI0</accession>
<evidence type="ECO:0000313" key="2">
    <source>
        <dbReference type="Proteomes" id="UP000241964"/>
    </source>
</evidence>
<dbReference type="RefSeq" id="WP_106598018.1">
    <property type="nucleotide sequence ID" value="NZ_PYAS01000013.1"/>
</dbReference>
<organism evidence="1 2">
    <name type="scientific">Dyadobacter jiangsuensis</name>
    <dbReference type="NCBI Taxonomy" id="1591085"/>
    <lineage>
        <taxon>Bacteria</taxon>
        <taxon>Pseudomonadati</taxon>
        <taxon>Bacteroidota</taxon>
        <taxon>Cytophagia</taxon>
        <taxon>Cytophagales</taxon>
        <taxon>Spirosomataceae</taxon>
        <taxon>Dyadobacter</taxon>
    </lineage>
</organism>
<dbReference type="EMBL" id="PYAS01000013">
    <property type="protein sequence ID" value="PSL24677.1"/>
    <property type="molecule type" value="Genomic_DNA"/>
</dbReference>
<gene>
    <name evidence="1" type="ORF">CLV60_113101</name>
</gene>
<dbReference type="Proteomes" id="UP000241964">
    <property type="component" value="Unassembled WGS sequence"/>
</dbReference>
<name>A0A2P8FSI0_9BACT</name>
<dbReference type="InterPro" id="IPR053865">
    <property type="entry name" value="DUF6934"/>
</dbReference>
<sequence length="146" mass="16625">MAQSHYSFNSTDNEFLFSFISEGPNGNIEKRVQFSPMDGVTFNLGFGDWIEENGEIDDMAVPNNGDIELVLGTVIQVLRFFLSEHAGARVFLTGSTPARTRLYRLIINTNFDVIKAEFDIAGFRNGKWSRFEKNVDYESFMVSKLF</sequence>